<comment type="caution">
    <text evidence="2">The sequence shown here is derived from an EMBL/GenBank/DDBJ whole genome shotgun (WGS) entry which is preliminary data.</text>
</comment>
<feature type="region of interest" description="Disordered" evidence="1">
    <location>
        <begin position="57"/>
        <end position="92"/>
    </location>
</feature>
<reference evidence="2 3" key="1">
    <citation type="journal article" date="2019" name="Sci. Rep.">
        <title>Orb-weaving spider Araneus ventricosus genome elucidates the spidroin gene catalogue.</title>
        <authorList>
            <person name="Kono N."/>
            <person name="Nakamura H."/>
            <person name="Ohtoshi R."/>
            <person name="Moran D.A.P."/>
            <person name="Shinohara A."/>
            <person name="Yoshida Y."/>
            <person name="Fujiwara M."/>
            <person name="Mori M."/>
            <person name="Tomita M."/>
            <person name="Arakawa K."/>
        </authorList>
    </citation>
    <scope>NUCLEOTIDE SEQUENCE [LARGE SCALE GENOMIC DNA]</scope>
</reference>
<dbReference type="Proteomes" id="UP000499080">
    <property type="component" value="Unassembled WGS sequence"/>
</dbReference>
<accession>A0A4Y2IFE2</accession>
<dbReference type="AlphaFoldDB" id="A0A4Y2IFE2"/>
<evidence type="ECO:0000313" key="2">
    <source>
        <dbReference type="EMBL" id="GBM76441.1"/>
    </source>
</evidence>
<keyword evidence="3" id="KW-1185">Reference proteome</keyword>
<evidence type="ECO:0000256" key="1">
    <source>
        <dbReference type="SAM" id="MobiDB-lite"/>
    </source>
</evidence>
<protein>
    <submittedName>
        <fullName evidence="2">Uncharacterized protein</fullName>
    </submittedName>
</protein>
<gene>
    <name evidence="2" type="ORF">AVEN_2089_1</name>
</gene>
<sequence>MSLMTPGLYKTLQKKNSNAALLKLLVKFWMANYSTLKVQVRLTSRFEATQRLFRDEPRNFEPLSDDEDDTQAGTPSPNFRTTPMGRRLATYV</sequence>
<organism evidence="2 3">
    <name type="scientific">Araneus ventricosus</name>
    <name type="common">Orbweaver spider</name>
    <name type="synonym">Epeira ventricosa</name>
    <dbReference type="NCBI Taxonomy" id="182803"/>
    <lineage>
        <taxon>Eukaryota</taxon>
        <taxon>Metazoa</taxon>
        <taxon>Ecdysozoa</taxon>
        <taxon>Arthropoda</taxon>
        <taxon>Chelicerata</taxon>
        <taxon>Arachnida</taxon>
        <taxon>Araneae</taxon>
        <taxon>Araneomorphae</taxon>
        <taxon>Entelegynae</taxon>
        <taxon>Araneoidea</taxon>
        <taxon>Araneidae</taxon>
        <taxon>Araneus</taxon>
    </lineage>
</organism>
<dbReference type="EMBL" id="BGPR01002620">
    <property type="protein sequence ID" value="GBM76441.1"/>
    <property type="molecule type" value="Genomic_DNA"/>
</dbReference>
<name>A0A4Y2IFE2_ARAVE</name>
<feature type="compositionally biased region" description="Polar residues" evidence="1">
    <location>
        <begin position="71"/>
        <end position="81"/>
    </location>
</feature>
<proteinExistence type="predicted"/>
<evidence type="ECO:0000313" key="3">
    <source>
        <dbReference type="Proteomes" id="UP000499080"/>
    </source>
</evidence>